<reference evidence="10 11" key="1">
    <citation type="submission" date="2017-03" db="EMBL/GenBank/DDBJ databases">
        <authorList>
            <person name="Afonso C.L."/>
            <person name="Miller P.J."/>
            <person name="Scott M.A."/>
            <person name="Spackman E."/>
            <person name="Goraichik I."/>
            <person name="Dimitrov K.M."/>
            <person name="Suarez D.L."/>
            <person name="Swayne D.E."/>
        </authorList>
    </citation>
    <scope>NUCLEOTIDE SEQUENCE [LARGE SCALE GENOMIC DNA]</scope>
    <source>
        <strain evidence="10 11">CECT 8620</strain>
    </source>
</reference>
<dbReference type="RefSeq" id="WP_085837235.1">
    <property type="nucleotide sequence ID" value="NZ_FWFS01000009.1"/>
</dbReference>
<sequence>MPAAQSAAPPHQRQVLSPKVASWLQVAPMAVIFTLMVLIPLAIIFVVSFLDYDFAQVFPELYLGSWVDLFTSQLTLNLYALTFKFVAIVWVVTFVLGFCIAYFLSFHVRSGALRLLLMAAIAIPFWTSGPIRMVSWVPLLGREGLINQALMGLHLTSEPVTWLMYSEFAVLVAYINLLTMPMVAAMANSMAKIPHSVIQAAKDAGASEGQIIRDIIFPLIKPGIAIGSIFVVTAVMGDVFIVKQMSGSQVNTVGMSIVTELNAFMYPPAAAKSIVLLVIVLSIVGLLLRFADIRKELQK</sequence>
<feature type="transmembrane region" description="Helical" evidence="8">
    <location>
        <begin position="85"/>
        <end position="104"/>
    </location>
</feature>
<dbReference type="CDD" id="cd06261">
    <property type="entry name" value="TM_PBP2"/>
    <property type="match status" value="1"/>
</dbReference>
<comment type="similarity">
    <text evidence="2">Belongs to the binding-protein-dependent transport system permease family. CysTW subfamily.</text>
</comment>
<keyword evidence="5 8" id="KW-0812">Transmembrane</keyword>
<feature type="transmembrane region" description="Helical" evidence="8">
    <location>
        <begin position="111"/>
        <end position="129"/>
    </location>
</feature>
<accession>A0A1Y5T717</accession>
<dbReference type="AlphaFoldDB" id="A0A1Y5T717"/>
<evidence type="ECO:0000256" key="1">
    <source>
        <dbReference type="ARBA" id="ARBA00004651"/>
    </source>
</evidence>
<dbReference type="OrthoDB" id="9807047at2"/>
<keyword evidence="11" id="KW-1185">Reference proteome</keyword>
<dbReference type="EMBL" id="FWFS01000009">
    <property type="protein sequence ID" value="SLN57261.1"/>
    <property type="molecule type" value="Genomic_DNA"/>
</dbReference>
<protein>
    <submittedName>
        <fullName evidence="10">Spermidine/putrescine transport system permease protein PotB</fullName>
    </submittedName>
</protein>
<feature type="transmembrane region" description="Helical" evidence="8">
    <location>
        <begin position="61"/>
        <end position="79"/>
    </location>
</feature>
<feature type="domain" description="ABC transmembrane type-1" evidence="9">
    <location>
        <begin position="79"/>
        <end position="287"/>
    </location>
</feature>
<name>A0A1Y5T717_9RHOB</name>
<evidence type="ECO:0000256" key="5">
    <source>
        <dbReference type="ARBA" id="ARBA00022692"/>
    </source>
</evidence>
<evidence type="ECO:0000259" key="9">
    <source>
        <dbReference type="PROSITE" id="PS50928"/>
    </source>
</evidence>
<feature type="transmembrane region" description="Helical" evidence="8">
    <location>
        <begin position="162"/>
        <end position="185"/>
    </location>
</feature>
<evidence type="ECO:0000256" key="7">
    <source>
        <dbReference type="ARBA" id="ARBA00023136"/>
    </source>
</evidence>
<organism evidence="10 11">
    <name type="scientific">Aquimixticola soesokkakensis</name>
    <dbReference type="NCBI Taxonomy" id="1519096"/>
    <lineage>
        <taxon>Bacteria</taxon>
        <taxon>Pseudomonadati</taxon>
        <taxon>Pseudomonadota</taxon>
        <taxon>Alphaproteobacteria</taxon>
        <taxon>Rhodobacterales</taxon>
        <taxon>Paracoccaceae</taxon>
        <taxon>Aquimixticola</taxon>
    </lineage>
</organism>
<dbReference type="PROSITE" id="PS50928">
    <property type="entry name" value="ABC_TM1"/>
    <property type="match status" value="1"/>
</dbReference>
<dbReference type="InterPro" id="IPR035906">
    <property type="entry name" value="MetI-like_sf"/>
</dbReference>
<dbReference type="Pfam" id="PF00528">
    <property type="entry name" value="BPD_transp_1"/>
    <property type="match status" value="1"/>
</dbReference>
<feature type="transmembrane region" description="Helical" evidence="8">
    <location>
        <begin position="269"/>
        <end position="291"/>
    </location>
</feature>
<dbReference type="GO" id="GO:0055085">
    <property type="term" value="P:transmembrane transport"/>
    <property type="evidence" value="ECO:0007669"/>
    <property type="project" value="InterPro"/>
</dbReference>
<comment type="subcellular location">
    <subcellularLocation>
        <location evidence="1 8">Cell membrane</location>
        <topology evidence="1 8">Multi-pass membrane protein</topology>
    </subcellularLocation>
</comment>
<proteinExistence type="inferred from homology"/>
<feature type="transmembrane region" description="Helical" evidence="8">
    <location>
        <begin position="26"/>
        <end position="49"/>
    </location>
</feature>
<gene>
    <name evidence="10" type="primary">potB</name>
    <name evidence="10" type="ORF">AQS8620_02525</name>
</gene>
<dbReference type="GO" id="GO:0005886">
    <property type="term" value="C:plasma membrane"/>
    <property type="evidence" value="ECO:0007669"/>
    <property type="project" value="UniProtKB-SubCell"/>
</dbReference>
<dbReference type="Proteomes" id="UP000193862">
    <property type="component" value="Unassembled WGS sequence"/>
</dbReference>
<evidence type="ECO:0000256" key="8">
    <source>
        <dbReference type="RuleBase" id="RU363032"/>
    </source>
</evidence>
<dbReference type="PANTHER" id="PTHR42929:SF1">
    <property type="entry name" value="INNER MEMBRANE ABC TRANSPORTER PERMEASE PROTEIN YDCU-RELATED"/>
    <property type="match status" value="1"/>
</dbReference>
<evidence type="ECO:0000256" key="3">
    <source>
        <dbReference type="ARBA" id="ARBA00022448"/>
    </source>
</evidence>
<keyword evidence="4" id="KW-1003">Cell membrane</keyword>
<evidence type="ECO:0000313" key="11">
    <source>
        <dbReference type="Proteomes" id="UP000193862"/>
    </source>
</evidence>
<feature type="transmembrane region" description="Helical" evidence="8">
    <location>
        <begin position="223"/>
        <end position="242"/>
    </location>
</feature>
<dbReference type="Gene3D" id="1.10.3720.10">
    <property type="entry name" value="MetI-like"/>
    <property type="match status" value="1"/>
</dbReference>
<dbReference type="InterPro" id="IPR000515">
    <property type="entry name" value="MetI-like"/>
</dbReference>
<evidence type="ECO:0000256" key="2">
    <source>
        <dbReference type="ARBA" id="ARBA00007069"/>
    </source>
</evidence>
<dbReference type="SUPFAM" id="SSF161098">
    <property type="entry name" value="MetI-like"/>
    <property type="match status" value="1"/>
</dbReference>
<keyword evidence="7 8" id="KW-0472">Membrane</keyword>
<evidence type="ECO:0000256" key="6">
    <source>
        <dbReference type="ARBA" id="ARBA00022989"/>
    </source>
</evidence>
<dbReference type="PANTHER" id="PTHR42929">
    <property type="entry name" value="INNER MEMBRANE ABC TRANSPORTER PERMEASE PROTEIN YDCU-RELATED-RELATED"/>
    <property type="match status" value="1"/>
</dbReference>
<keyword evidence="3 8" id="KW-0813">Transport</keyword>
<evidence type="ECO:0000256" key="4">
    <source>
        <dbReference type="ARBA" id="ARBA00022475"/>
    </source>
</evidence>
<keyword evidence="6 8" id="KW-1133">Transmembrane helix</keyword>
<evidence type="ECO:0000313" key="10">
    <source>
        <dbReference type="EMBL" id="SLN57261.1"/>
    </source>
</evidence>